<evidence type="ECO:0008006" key="4">
    <source>
        <dbReference type="Google" id="ProtNLM"/>
    </source>
</evidence>
<keyword evidence="3" id="KW-1185">Reference proteome</keyword>
<gene>
    <name evidence="2" type="ORF">Rmf_22710</name>
</gene>
<proteinExistence type="predicted"/>
<dbReference type="Pfam" id="PF13692">
    <property type="entry name" value="Glyco_trans_1_4"/>
    <property type="match status" value="1"/>
</dbReference>
<reference evidence="2 3" key="1">
    <citation type="journal article" date="2016" name="Microbes Environ.">
        <title>Phylogenetically diverse aerobic anoxygenic phototrophic bacteria isolated from epilithic biofilms in Tama river, Japan.</title>
        <authorList>
            <person name="Hirose S."/>
            <person name="Matsuura K."/>
            <person name="Haruta S."/>
        </authorList>
    </citation>
    <scope>NUCLEOTIDE SEQUENCE [LARGE SCALE GENOMIC DNA]</scope>
    <source>
        <strain evidence="2 3">S08</strain>
    </source>
</reference>
<evidence type="ECO:0000313" key="2">
    <source>
        <dbReference type="EMBL" id="BDG72342.1"/>
    </source>
</evidence>
<organism evidence="2 3">
    <name type="scientific">Roseomonas fluvialis</name>
    <dbReference type="NCBI Taxonomy" id="1750527"/>
    <lineage>
        <taxon>Bacteria</taxon>
        <taxon>Pseudomonadati</taxon>
        <taxon>Pseudomonadota</taxon>
        <taxon>Alphaproteobacteria</taxon>
        <taxon>Acetobacterales</taxon>
        <taxon>Roseomonadaceae</taxon>
        <taxon>Roseomonas</taxon>
    </lineage>
</organism>
<protein>
    <recommendedName>
        <fullName evidence="4">Glycosyltransferase family 1 protein</fullName>
    </recommendedName>
</protein>
<keyword evidence="1" id="KW-0808">Transferase</keyword>
<dbReference type="PANTHER" id="PTHR46401:SF2">
    <property type="entry name" value="GLYCOSYLTRANSFERASE WBBK-RELATED"/>
    <property type="match status" value="1"/>
</dbReference>
<sequence length="448" mass="48251">MARLIVDISTNARWSGPPVGIVRVEQEIALQALRRGGDVDLAFHDPSSGMLRPVAPGWRDLLVGPDAVLETIWLDVRRHQPRWRRALAPRYPVVMALERARLAGLPLAGAAQRLVLGRHGRVHPFVDDAGRRMAVVPFNTALGAPVAPGPGDTVLSAGTDWLHKGGALVEFSRRHGFRLVVLCYDLLPLTHPEWFFPEDVARFGAYWRQTIPAAARILCNADCVAQDLRDFARAEALGPCDPVVVPLGYAPPRLPAALPPLPAPLAPGHFALFVSTIEPRKGHAVLLEAWRALLARGVPQGAGFHLVFAGRRGWMVDGVMREIAALSDKANGQFLHLDGPSDATLARLYRDAAFCLYPSRAEGFGLPIIEAMAQGKAVIASTGGAVPQTAGGLAPCLDPLDVPAWIATMAGWITDPAARGAWEARIRDEFRHLSWPEAAEGIIAAALA</sequence>
<dbReference type="PANTHER" id="PTHR46401">
    <property type="entry name" value="GLYCOSYLTRANSFERASE WBBK-RELATED"/>
    <property type="match status" value="1"/>
</dbReference>
<dbReference type="RefSeq" id="WP_244459548.1">
    <property type="nucleotide sequence ID" value="NZ_AP025637.1"/>
</dbReference>
<evidence type="ECO:0000313" key="3">
    <source>
        <dbReference type="Proteomes" id="UP000831327"/>
    </source>
</evidence>
<evidence type="ECO:0000256" key="1">
    <source>
        <dbReference type="ARBA" id="ARBA00022679"/>
    </source>
</evidence>
<dbReference type="CDD" id="cd03809">
    <property type="entry name" value="GT4_MtfB-like"/>
    <property type="match status" value="1"/>
</dbReference>
<dbReference type="EMBL" id="AP025637">
    <property type="protein sequence ID" value="BDG72342.1"/>
    <property type="molecule type" value="Genomic_DNA"/>
</dbReference>
<name>A0ABN6P397_9PROT</name>
<dbReference type="Proteomes" id="UP000831327">
    <property type="component" value="Chromosome"/>
</dbReference>
<dbReference type="Gene3D" id="3.40.50.2000">
    <property type="entry name" value="Glycogen Phosphorylase B"/>
    <property type="match status" value="1"/>
</dbReference>
<accession>A0ABN6P397</accession>
<dbReference type="SUPFAM" id="SSF53756">
    <property type="entry name" value="UDP-Glycosyltransferase/glycogen phosphorylase"/>
    <property type="match status" value="1"/>
</dbReference>